<proteinExistence type="inferred from homology"/>
<reference evidence="4" key="1">
    <citation type="submission" date="2022-02" db="EMBL/GenBank/DDBJ databases">
        <authorList>
            <person name="Henning P.M."/>
            <person name="McCubbin A.G."/>
            <person name="Shore J.S."/>
        </authorList>
    </citation>
    <scope>NUCLEOTIDE SEQUENCE</scope>
    <source>
        <strain evidence="4">F60SS</strain>
        <tissue evidence="4">Leaves</tissue>
    </source>
</reference>
<dbReference type="AlphaFoldDB" id="A0A9Q0FDA1"/>
<dbReference type="InterPro" id="IPR032861">
    <property type="entry name" value="TAXi_N"/>
</dbReference>
<evidence type="ECO:0000256" key="1">
    <source>
        <dbReference type="ARBA" id="ARBA00007447"/>
    </source>
</evidence>
<dbReference type="InterPro" id="IPR021109">
    <property type="entry name" value="Peptidase_aspartic_dom_sf"/>
</dbReference>
<organism evidence="4 5">
    <name type="scientific">Turnera subulata</name>
    <dbReference type="NCBI Taxonomy" id="218843"/>
    <lineage>
        <taxon>Eukaryota</taxon>
        <taxon>Viridiplantae</taxon>
        <taxon>Streptophyta</taxon>
        <taxon>Embryophyta</taxon>
        <taxon>Tracheophyta</taxon>
        <taxon>Spermatophyta</taxon>
        <taxon>Magnoliopsida</taxon>
        <taxon>eudicotyledons</taxon>
        <taxon>Gunneridae</taxon>
        <taxon>Pentapetalae</taxon>
        <taxon>rosids</taxon>
        <taxon>fabids</taxon>
        <taxon>Malpighiales</taxon>
        <taxon>Passifloraceae</taxon>
        <taxon>Turnera</taxon>
    </lineage>
</organism>
<evidence type="ECO:0000259" key="3">
    <source>
        <dbReference type="PROSITE" id="PS51767"/>
    </source>
</evidence>
<dbReference type="PANTHER" id="PTHR47965">
    <property type="entry name" value="ASPARTYL PROTEASE-RELATED"/>
    <property type="match status" value="1"/>
</dbReference>
<evidence type="ECO:0000256" key="2">
    <source>
        <dbReference type="SAM" id="SignalP"/>
    </source>
</evidence>
<dbReference type="GO" id="GO:0006508">
    <property type="term" value="P:proteolysis"/>
    <property type="evidence" value="ECO:0007669"/>
    <property type="project" value="InterPro"/>
</dbReference>
<reference evidence="4" key="2">
    <citation type="journal article" date="2023" name="Plants (Basel)">
        <title>Annotation of the Turnera subulata (Passifloraceae) Draft Genome Reveals the S-Locus Evolved after the Divergence of Turneroideae from Passifloroideae in a Stepwise Manner.</title>
        <authorList>
            <person name="Henning P.M."/>
            <person name="Roalson E.H."/>
            <person name="Mir W."/>
            <person name="McCubbin A.G."/>
            <person name="Shore J.S."/>
        </authorList>
    </citation>
    <scope>NUCLEOTIDE SEQUENCE</scope>
    <source>
        <strain evidence="4">F60SS</strain>
    </source>
</reference>
<dbReference type="OrthoDB" id="1258937at2759"/>
<feature type="chain" id="PRO_5040352195" description="Peptidase A1 domain-containing protein" evidence="2">
    <location>
        <begin position="23"/>
        <end position="431"/>
    </location>
</feature>
<accession>A0A9Q0FDA1</accession>
<dbReference type="Pfam" id="PF14543">
    <property type="entry name" value="TAXi_N"/>
    <property type="match status" value="1"/>
</dbReference>
<dbReference type="InterPro" id="IPR001461">
    <property type="entry name" value="Aspartic_peptidase_A1"/>
</dbReference>
<keyword evidence="5" id="KW-1185">Reference proteome</keyword>
<comment type="similarity">
    <text evidence="1">Belongs to the peptidase A1 family.</text>
</comment>
<dbReference type="Pfam" id="PF14541">
    <property type="entry name" value="TAXi_C"/>
    <property type="match status" value="1"/>
</dbReference>
<keyword evidence="2" id="KW-0732">Signal</keyword>
<protein>
    <recommendedName>
        <fullName evidence="3">Peptidase A1 domain-containing protein</fullName>
    </recommendedName>
</protein>
<sequence>MHPLPLLFFLILTSFCIIQVSSQRPLASIHKDPQTSLYTITLFTTNPYRYNLENNNYLIVDINAPFSWDVCSDDDFDPFRRPIDCTSQDCSRGRTYLSPLCQSNNTLVDGQCICNVTATNPVTNMCASSRLTYKVLITPWTANGDHISGHIRFDDVCISCAPSSFLGSFPNYVRGLASLSWSPLSLTTQLTPSNLELARMFAICLPGKSWPNGVVFFGDGPYYLMHFPADIRSILSYTPLIRRDNMSVEYYIGLEKILVQGDPLKLKDGTFDFDGSGNGGVMFSTVVPYTILRSDIYYAFLKKISKAIHGYPIVDKIHPFGLCFNATKLRPTRVGLPFPRIDLALRNGTSWPMFGANSLKKVRNGVACLAFVDGGMTAKQAVVIGSHQMENNFLQFDLDASRLGFTSSLLTHGTNCGKFNFTSDAPSWPWG</sequence>
<dbReference type="InterPro" id="IPR032799">
    <property type="entry name" value="TAXi_C"/>
</dbReference>
<evidence type="ECO:0000313" key="4">
    <source>
        <dbReference type="EMBL" id="KAJ4828231.1"/>
    </source>
</evidence>
<dbReference type="GO" id="GO:0004190">
    <property type="term" value="F:aspartic-type endopeptidase activity"/>
    <property type="evidence" value="ECO:0007669"/>
    <property type="project" value="InterPro"/>
</dbReference>
<dbReference type="PANTHER" id="PTHR47965:SF63">
    <property type="entry name" value="OS01G0937200 PROTEIN"/>
    <property type="match status" value="1"/>
</dbReference>
<dbReference type="Proteomes" id="UP001141552">
    <property type="component" value="Unassembled WGS sequence"/>
</dbReference>
<dbReference type="Gene3D" id="2.40.70.10">
    <property type="entry name" value="Acid Proteases"/>
    <property type="match status" value="2"/>
</dbReference>
<dbReference type="EMBL" id="JAKUCV010006224">
    <property type="protein sequence ID" value="KAJ4828231.1"/>
    <property type="molecule type" value="Genomic_DNA"/>
</dbReference>
<dbReference type="SUPFAM" id="SSF50630">
    <property type="entry name" value="Acid proteases"/>
    <property type="match status" value="1"/>
</dbReference>
<feature type="signal peptide" evidence="2">
    <location>
        <begin position="1"/>
        <end position="22"/>
    </location>
</feature>
<comment type="caution">
    <text evidence="4">The sequence shown here is derived from an EMBL/GenBank/DDBJ whole genome shotgun (WGS) entry which is preliminary data.</text>
</comment>
<dbReference type="InterPro" id="IPR033121">
    <property type="entry name" value="PEPTIDASE_A1"/>
</dbReference>
<gene>
    <name evidence="4" type="ORF">Tsubulata_013112</name>
</gene>
<evidence type="ECO:0000313" key="5">
    <source>
        <dbReference type="Proteomes" id="UP001141552"/>
    </source>
</evidence>
<dbReference type="PROSITE" id="PS51767">
    <property type="entry name" value="PEPTIDASE_A1"/>
    <property type="match status" value="1"/>
</dbReference>
<feature type="domain" description="Peptidase A1" evidence="3">
    <location>
        <begin position="43"/>
        <end position="406"/>
    </location>
</feature>
<name>A0A9Q0FDA1_9ROSI</name>